<dbReference type="EMBL" id="OX596117">
    <property type="protein sequence ID" value="CAN0491070.1"/>
    <property type="molecule type" value="Genomic_DNA"/>
</dbReference>
<proteinExistence type="predicted"/>
<evidence type="ECO:0000313" key="2">
    <source>
        <dbReference type="Proteomes" id="UP001162501"/>
    </source>
</evidence>
<name>A0AC59ZR86_RANTA</name>
<reference evidence="1" key="2">
    <citation type="submission" date="2025-03" db="EMBL/GenBank/DDBJ databases">
        <authorList>
            <consortium name="ELIXIR-Norway"/>
            <consortium name="Elixir Norway"/>
        </authorList>
    </citation>
    <scope>NUCLEOTIDE SEQUENCE</scope>
</reference>
<gene>
    <name evidence="1" type="ORF">MRATA1EN22A_LOCUS21639</name>
</gene>
<organism evidence="1 2">
    <name type="scientific">Rangifer tarandus platyrhynchus</name>
    <name type="common">Svalbard reindeer</name>
    <dbReference type="NCBI Taxonomy" id="3082113"/>
    <lineage>
        <taxon>Eukaryota</taxon>
        <taxon>Metazoa</taxon>
        <taxon>Chordata</taxon>
        <taxon>Craniata</taxon>
        <taxon>Vertebrata</taxon>
        <taxon>Euteleostomi</taxon>
        <taxon>Mammalia</taxon>
        <taxon>Eutheria</taxon>
        <taxon>Laurasiatheria</taxon>
        <taxon>Artiodactyla</taxon>
        <taxon>Ruminantia</taxon>
        <taxon>Pecora</taxon>
        <taxon>Cervidae</taxon>
        <taxon>Odocoileinae</taxon>
        <taxon>Rangifer</taxon>
    </lineage>
</organism>
<sequence length="100" mass="10362">MRKIPPPKSSHHSWVAIVSPTLPRDCAKAAGSMLSPGLGHGLSTSALSEGAQDRQALGTCGQRVCLCVSGGGPACIRHRGQRSHFPQLRAPLLKADAVAS</sequence>
<dbReference type="Proteomes" id="UP001162501">
    <property type="component" value="Chromosome 33"/>
</dbReference>
<protein>
    <submittedName>
        <fullName evidence="1">Uncharacterized protein</fullName>
    </submittedName>
</protein>
<reference evidence="1" key="1">
    <citation type="submission" date="2023-05" db="EMBL/GenBank/DDBJ databases">
        <authorList>
            <consortium name="ELIXIR-Norway"/>
        </authorList>
    </citation>
    <scope>NUCLEOTIDE SEQUENCE</scope>
</reference>
<accession>A0AC59ZR86</accession>
<evidence type="ECO:0000313" key="1">
    <source>
        <dbReference type="EMBL" id="CAN0491070.1"/>
    </source>
</evidence>